<evidence type="ECO:0000313" key="5">
    <source>
        <dbReference type="EMBL" id="CAB4331949.1"/>
    </source>
</evidence>
<keyword evidence="3" id="KW-0808">Transferase</keyword>
<dbReference type="GO" id="GO:0016757">
    <property type="term" value="F:glycosyltransferase activity"/>
    <property type="evidence" value="ECO:0007669"/>
    <property type="project" value="UniProtKB-KW"/>
</dbReference>
<reference evidence="5" key="1">
    <citation type="submission" date="2020-05" db="EMBL/GenBank/DDBJ databases">
        <authorList>
            <person name="Chiriac C."/>
            <person name="Salcher M."/>
            <person name="Ghai R."/>
            <person name="Kavagutti S V."/>
        </authorList>
    </citation>
    <scope>NUCLEOTIDE SEQUENCE</scope>
</reference>
<dbReference type="InterPro" id="IPR029044">
    <property type="entry name" value="Nucleotide-diphossugar_trans"/>
</dbReference>
<dbReference type="PANTHER" id="PTHR43179">
    <property type="entry name" value="RHAMNOSYLTRANSFERASE WBBL"/>
    <property type="match status" value="1"/>
</dbReference>
<accession>A0A6J5YV81</accession>
<dbReference type="InterPro" id="IPR001173">
    <property type="entry name" value="Glyco_trans_2-like"/>
</dbReference>
<organism evidence="5">
    <name type="scientific">freshwater metagenome</name>
    <dbReference type="NCBI Taxonomy" id="449393"/>
    <lineage>
        <taxon>unclassified sequences</taxon>
        <taxon>metagenomes</taxon>
        <taxon>ecological metagenomes</taxon>
    </lineage>
</organism>
<dbReference type="SUPFAM" id="SSF53448">
    <property type="entry name" value="Nucleotide-diphospho-sugar transferases"/>
    <property type="match status" value="1"/>
</dbReference>
<dbReference type="EMBL" id="CAESAJ010000014">
    <property type="protein sequence ID" value="CAB4331949.1"/>
    <property type="molecule type" value="Genomic_DNA"/>
</dbReference>
<dbReference type="Pfam" id="PF00535">
    <property type="entry name" value="Glycos_transf_2"/>
    <property type="match status" value="1"/>
</dbReference>
<sequence length="306" mass="34354">MHHTCWALCVNCDLEQVTLSRTVGVVLMTMGNRPVEFKRALNSLLAQKNVDLDIVVVGNSWDPVGLPVGVKAFYSPENLGIPGGRTAGTDKVVGDYLFYLDDDAFLPDPLTISAMLDILLERPEIGIVQPRPTDPDTGETPSRCVPRLIAGDPAQSSIGTTLWEGAGMLLPRETLRRTGGWADEFFYAHEGMDLCWRIWDGGQMSWYAADIITHHSAKSPTRHSVFWFQTARNRVWVAKRNLPWPLIPIYLGTWLAITTIRARSLANYKTWWRGFVSGIITTPVGRRPMKWSTVWRLTRAGRPPII</sequence>
<evidence type="ECO:0000256" key="3">
    <source>
        <dbReference type="ARBA" id="ARBA00022679"/>
    </source>
</evidence>
<gene>
    <name evidence="5" type="ORF">UFOPK3770_00258</name>
</gene>
<evidence type="ECO:0000256" key="1">
    <source>
        <dbReference type="ARBA" id="ARBA00006739"/>
    </source>
</evidence>
<name>A0A6J5YV81_9ZZZZ</name>
<dbReference type="AlphaFoldDB" id="A0A6J5YV81"/>
<proteinExistence type="inferred from homology"/>
<evidence type="ECO:0000259" key="4">
    <source>
        <dbReference type="Pfam" id="PF00535"/>
    </source>
</evidence>
<feature type="domain" description="Glycosyltransferase 2-like" evidence="4">
    <location>
        <begin position="26"/>
        <end position="135"/>
    </location>
</feature>
<protein>
    <submittedName>
        <fullName evidence="5">Unannotated protein</fullName>
    </submittedName>
</protein>
<dbReference type="Gene3D" id="3.90.550.10">
    <property type="entry name" value="Spore Coat Polysaccharide Biosynthesis Protein SpsA, Chain A"/>
    <property type="match status" value="1"/>
</dbReference>
<comment type="similarity">
    <text evidence="1">Belongs to the glycosyltransferase 2 family.</text>
</comment>
<keyword evidence="2" id="KW-0328">Glycosyltransferase</keyword>
<dbReference type="PANTHER" id="PTHR43179:SF12">
    <property type="entry name" value="GALACTOFURANOSYLTRANSFERASE GLFT2"/>
    <property type="match status" value="1"/>
</dbReference>
<evidence type="ECO:0000256" key="2">
    <source>
        <dbReference type="ARBA" id="ARBA00022676"/>
    </source>
</evidence>